<feature type="chain" id="PRO_5018088294" description="PepSY domain-containing protein" evidence="1">
    <location>
        <begin position="23"/>
        <end position="86"/>
    </location>
</feature>
<proteinExistence type="predicted"/>
<keyword evidence="1" id="KW-0732">Signal</keyword>
<sequence length="86" mass="9559">MRIFRLAVLLPFTPVFVAPAWAQATAADIVAAHIRSQGYTCDSPQAAKRDPRASRPDEQVWLLTCANARYRVRLVPDMAAAVEQIH</sequence>
<feature type="signal peptide" evidence="1">
    <location>
        <begin position="1"/>
        <end position="22"/>
    </location>
</feature>
<evidence type="ECO:0008006" key="4">
    <source>
        <dbReference type="Google" id="ProtNLM"/>
    </source>
</evidence>
<dbReference type="Proteomes" id="UP000273982">
    <property type="component" value="Chromosome"/>
</dbReference>
<protein>
    <recommendedName>
        <fullName evidence="4">PepSY domain-containing protein</fullName>
    </recommendedName>
</protein>
<gene>
    <name evidence="2" type="ORF">EHO51_07755</name>
</gene>
<dbReference type="EMBL" id="CP034086">
    <property type="protein sequence ID" value="AZG76625.1"/>
    <property type="molecule type" value="Genomic_DNA"/>
</dbReference>
<dbReference type="KEGG" id="mros:EHO51_07755"/>
<organism evidence="2 3">
    <name type="scientific">Methylocystis rosea</name>
    <dbReference type="NCBI Taxonomy" id="173366"/>
    <lineage>
        <taxon>Bacteria</taxon>
        <taxon>Pseudomonadati</taxon>
        <taxon>Pseudomonadota</taxon>
        <taxon>Alphaproteobacteria</taxon>
        <taxon>Hyphomicrobiales</taxon>
        <taxon>Methylocystaceae</taxon>
        <taxon>Methylocystis</taxon>
    </lineage>
</organism>
<dbReference type="AlphaFoldDB" id="A0A3G8M5F9"/>
<accession>A0A3G8M5F9</accession>
<evidence type="ECO:0000313" key="2">
    <source>
        <dbReference type="EMBL" id="AZG76625.1"/>
    </source>
</evidence>
<name>A0A3G8M5F9_9HYPH</name>
<reference evidence="2 3" key="1">
    <citation type="submission" date="2018-11" db="EMBL/GenBank/DDBJ databases">
        <title>Genome squencing of methanotrophic bacteria isolated from alkaline groundwater in Korea.</title>
        <authorList>
            <person name="Nguyen L.N."/>
        </authorList>
    </citation>
    <scope>NUCLEOTIDE SEQUENCE [LARGE SCALE GENOMIC DNA]</scope>
    <source>
        <strain evidence="2 3">GW6</strain>
    </source>
</reference>
<evidence type="ECO:0000256" key="1">
    <source>
        <dbReference type="SAM" id="SignalP"/>
    </source>
</evidence>
<evidence type="ECO:0000313" key="3">
    <source>
        <dbReference type="Proteomes" id="UP000273982"/>
    </source>
</evidence>